<keyword evidence="13" id="KW-1185">Reference proteome</keyword>
<keyword evidence="4 10" id="KW-0479">Metal-binding</keyword>
<evidence type="ECO:0000256" key="1">
    <source>
        <dbReference type="ARBA" id="ARBA00004273"/>
    </source>
</evidence>
<sequence length="246" mass="27547">MAEKCPVDHAAMSQKSPENCPVDHSASTEKCPVDHGTRKSWTSMFFGSGSEPASPPTPSTSASPQPSTSRLQSDREVSSIPKLDGTNWVYPSEHQFFNAMARKNHNPQATDMKVIVPIHNAVNERAWAEVMKWEAGQGGEQCGGVKLVSFKGRPNDRTPKAYLKTLLGYTAPFDRHDWVVDRCGSRMRYVIDFYTGRNPLGGPSFYLDVRPALDNWEGARMRVERFWEQWVGSVWNSSSRPVPKST</sequence>
<keyword evidence="6 10" id="KW-0408">Iron</keyword>
<proteinExistence type="inferred from homology"/>
<evidence type="ECO:0000313" key="13">
    <source>
        <dbReference type="Proteomes" id="UP000813824"/>
    </source>
</evidence>
<dbReference type="AlphaFoldDB" id="A0A8K0UYW8"/>
<evidence type="ECO:0000256" key="2">
    <source>
        <dbReference type="ARBA" id="ARBA00007255"/>
    </source>
</evidence>
<comment type="function">
    <text evidence="10">Lyase that catalyzes the covalent linking of the heme group to the cytochrome C apoprotein to produce the mature functional cytochrome.</text>
</comment>
<keyword evidence="5 10" id="KW-0999">Mitochondrion inner membrane</keyword>
<dbReference type="EC" id="4.4.1.17" evidence="10"/>
<dbReference type="InterPro" id="IPR000511">
    <property type="entry name" value="Holocyt_c/c1_synthase"/>
</dbReference>
<dbReference type="GO" id="GO:0005743">
    <property type="term" value="C:mitochondrial inner membrane"/>
    <property type="evidence" value="ECO:0007669"/>
    <property type="project" value="UniProtKB-SubCell"/>
</dbReference>
<dbReference type="Proteomes" id="UP000813824">
    <property type="component" value="Unassembled WGS sequence"/>
</dbReference>
<reference evidence="12" key="1">
    <citation type="journal article" date="2021" name="New Phytol.">
        <title>Evolutionary innovations through gain and loss of genes in the ectomycorrhizal Boletales.</title>
        <authorList>
            <person name="Wu G."/>
            <person name="Miyauchi S."/>
            <person name="Morin E."/>
            <person name="Kuo A."/>
            <person name="Drula E."/>
            <person name="Varga T."/>
            <person name="Kohler A."/>
            <person name="Feng B."/>
            <person name="Cao Y."/>
            <person name="Lipzen A."/>
            <person name="Daum C."/>
            <person name="Hundley H."/>
            <person name="Pangilinan J."/>
            <person name="Johnson J."/>
            <person name="Barry K."/>
            <person name="LaButti K."/>
            <person name="Ng V."/>
            <person name="Ahrendt S."/>
            <person name="Min B."/>
            <person name="Choi I.G."/>
            <person name="Park H."/>
            <person name="Plett J.M."/>
            <person name="Magnuson J."/>
            <person name="Spatafora J.W."/>
            <person name="Nagy L.G."/>
            <person name="Henrissat B."/>
            <person name="Grigoriev I.V."/>
            <person name="Yang Z.L."/>
            <person name="Xu J."/>
            <person name="Martin F.M."/>
        </authorList>
    </citation>
    <scope>NUCLEOTIDE SEQUENCE</scope>
    <source>
        <strain evidence="12">KKN 215</strain>
    </source>
</reference>
<comment type="caution">
    <text evidence="12">The sequence shown here is derived from an EMBL/GenBank/DDBJ whole genome shotgun (WGS) entry which is preliminary data.</text>
</comment>
<feature type="region of interest" description="Disordered" evidence="11">
    <location>
        <begin position="1"/>
        <end position="84"/>
    </location>
</feature>
<evidence type="ECO:0000313" key="12">
    <source>
        <dbReference type="EMBL" id="KAH8108144.1"/>
    </source>
</evidence>
<protein>
    <recommendedName>
        <fullName evidence="10">Holocytochrome c-type synthase</fullName>
        <ecNumber evidence="10">4.4.1.17</ecNumber>
    </recommendedName>
</protein>
<gene>
    <name evidence="12" type="ORF">BXZ70DRAFT_41142</name>
</gene>
<dbReference type="PROSITE" id="PS00822">
    <property type="entry name" value="CYTO_HEME_LYASE_2"/>
    <property type="match status" value="1"/>
</dbReference>
<dbReference type="OrthoDB" id="4243at2759"/>
<keyword evidence="8 10" id="KW-0472">Membrane</keyword>
<evidence type="ECO:0000256" key="10">
    <source>
        <dbReference type="RuleBase" id="RU363130"/>
    </source>
</evidence>
<name>A0A8K0UYW8_9AGAR</name>
<dbReference type="GO" id="GO:0004408">
    <property type="term" value="F:holocytochrome-c synthase activity"/>
    <property type="evidence" value="ECO:0007669"/>
    <property type="project" value="UniProtKB-EC"/>
</dbReference>
<comment type="similarity">
    <text evidence="2 10">Belongs to the cytochrome c-type heme lyase family.</text>
</comment>
<keyword evidence="7 10" id="KW-0496">Mitochondrion</keyword>
<evidence type="ECO:0000256" key="6">
    <source>
        <dbReference type="ARBA" id="ARBA00023004"/>
    </source>
</evidence>
<evidence type="ECO:0000256" key="11">
    <source>
        <dbReference type="SAM" id="MobiDB-lite"/>
    </source>
</evidence>
<evidence type="ECO:0000256" key="7">
    <source>
        <dbReference type="ARBA" id="ARBA00023128"/>
    </source>
</evidence>
<keyword evidence="9 10" id="KW-0456">Lyase</keyword>
<evidence type="ECO:0000256" key="4">
    <source>
        <dbReference type="ARBA" id="ARBA00022723"/>
    </source>
</evidence>
<accession>A0A8K0UYW8</accession>
<evidence type="ECO:0000256" key="8">
    <source>
        <dbReference type="ARBA" id="ARBA00023136"/>
    </source>
</evidence>
<feature type="compositionally biased region" description="Low complexity" evidence="11">
    <location>
        <begin position="59"/>
        <end position="69"/>
    </location>
</feature>
<evidence type="ECO:0000256" key="9">
    <source>
        <dbReference type="ARBA" id="ARBA00023239"/>
    </source>
</evidence>
<organism evidence="12 13">
    <name type="scientific">Cristinia sonorae</name>
    <dbReference type="NCBI Taxonomy" id="1940300"/>
    <lineage>
        <taxon>Eukaryota</taxon>
        <taxon>Fungi</taxon>
        <taxon>Dikarya</taxon>
        <taxon>Basidiomycota</taxon>
        <taxon>Agaricomycotina</taxon>
        <taxon>Agaricomycetes</taxon>
        <taxon>Agaricomycetidae</taxon>
        <taxon>Agaricales</taxon>
        <taxon>Pleurotineae</taxon>
        <taxon>Stephanosporaceae</taxon>
        <taxon>Cristinia</taxon>
    </lineage>
</organism>
<dbReference type="GO" id="GO:0046872">
    <property type="term" value="F:metal ion binding"/>
    <property type="evidence" value="ECO:0007669"/>
    <property type="project" value="UniProtKB-KW"/>
</dbReference>
<comment type="catalytic activity">
    <reaction evidence="10">
        <text>holo-[cytochrome c] = apo-[cytochrome c] + heme b</text>
        <dbReference type="Rhea" id="RHEA:22648"/>
        <dbReference type="Rhea" id="RHEA-COMP:10725"/>
        <dbReference type="Rhea" id="RHEA-COMP:10726"/>
        <dbReference type="ChEBI" id="CHEBI:29950"/>
        <dbReference type="ChEBI" id="CHEBI:60344"/>
        <dbReference type="ChEBI" id="CHEBI:83739"/>
        <dbReference type="EC" id="4.4.1.17"/>
    </reaction>
</comment>
<keyword evidence="3 10" id="KW-0349">Heme</keyword>
<dbReference type="PANTHER" id="PTHR12743:SF0">
    <property type="entry name" value="HOLOCYTOCHROME C-TYPE SYNTHASE"/>
    <property type="match status" value="1"/>
</dbReference>
<evidence type="ECO:0000256" key="3">
    <source>
        <dbReference type="ARBA" id="ARBA00022617"/>
    </source>
</evidence>
<dbReference type="Pfam" id="PF01265">
    <property type="entry name" value="Cyto_heme_lyase"/>
    <property type="match status" value="1"/>
</dbReference>
<comment type="subcellular location">
    <subcellularLocation>
        <location evidence="1 10">Mitochondrion inner membrane</location>
    </subcellularLocation>
</comment>
<dbReference type="PANTHER" id="PTHR12743">
    <property type="entry name" value="CYTOCHROME C1 HEME LYASE"/>
    <property type="match status" value="1"/>
</dbReference>
<evidence type="ECO:0000256" key="5">
    <source>
        <dbReference type="ARBA" id="ARBA00022792"/>
    </source>
</evidence>
<dbReference type="EMBL" id="JAEVFJ010000001">
    <property type="protein sequence ID" value="KAH8108144.1"/>
    <property type="molecule type" value="Genomic_DNA"/>
</dbReference>